<feature type="transmembrane region" description="Helical" evidence="1">
    <location>
        <begin position="71"/>
        <end position="89"/>
    </location>
</feature>
<keyword evidence="1" id="KW-0812">Transmembrane</keyword>
<dbReference type="PANTHER" id="PTHR34414:SF1">
    <property type="entry name" value="SUBTILISIN-LIKE SERINE PROTEASE"/>
    <property type="match status" value="1"/>
</dbReference>
<evidence type="ECO:0000313" key="3">
    <source>
        <dbReference type="Proteomes" id="UP001498421"/>
    </source>
</evidence>
<dbReference type="Proteomes" id="UP001498421">
    <property type="component" value="Unassembled WGS sequence"/>
</dbReference>
<organism evidence="2 3">
    <name type="scientific">Neonectria magnoliae</name>
    <dbReference type="NCBI Taxonomy" id="2732573"/>
    <lineage>
        <taxon>Eukaryota</taxon>
        <taxon>Fungi</taxon>
        <taxon>Dikarya</taxon>
        <taxon>Ascomycota</taxon>
        <taxon>Pezizomycotina</taxon>
        <taxon>Sordariomycetes</taxon>
        <taxon>Hypocreomycetidae</taxon>
        <taxon>Hypocreales</taxon>
        <taxon>Nectriaceae</taxon>
        <taxon>Neonectria</taxon>
    </lineage>
</organism>
<dbReference type="InterPro" id="IPR046536">
    <property type="entry name" value="DUF6601"/>
</dbReference>
<dbReference type="Pfam" id="PF20246">
    <property type="entry name" value="DUF6601"/>
    <property type="match status" value="1"/>
</dbReference>
<sequence length="92" mass="10295">MDQATYRLAPPTSKENALRSLTNTTFERNFGWILAVFVYITVVLSTMQVALDMERFGDDARFQQFSSGMALLSAAFVLAAVAIILHVWSTLF</sequence>
<name>A0ABR1HD76_9HYPO</name>
<keyword evidence="3" id="KW-1185">Reference proteome</keyword>
<feature type="transmembrane region" description="Helical" evidence="1">
    <location>
        <begin position="30"/>
        <end position="51"/>
    </location>
</feature>
<evidence type="ECO:0000313" key="2">
    <source>
        <dbReference type="EMBL" id="KAK7419113.1"/>
    </source>
</evidence>
<comment type="caution">
    <text evidence="2">The sequence shown here is derived from an EMBL/GenBank/DDBJ whole genome shotgun (WGS) entry which is preliminary data.</text>
</comment>
<keyword evidence="1" id="KW-0472">Membrane</keyword>
<keyword evidence="1" id="KW-1133">Transmembrane helix</keyword>
<dbReference type="EMBL" id="JAZAVK010000155">
    <property type="protein sequence ID" value="KAK7419113.1"/>
    <property type="molecule type" value="Genomic_DNA"/>
</dbReference>
<dbReference type="PANTHER" id="PTHR34414">
    <property type="entry name" value="HET DOMAIN-CONTAINING PROTEIN-RELATED"/>
    <property type="match status" value="1"/>
</dbReference>
<protein>
    <submittedName>
        <fullName evidence="2">Uncharacterized protein</fullName>
    </submittedName>
</protein>
<gene>
    <name evidence="2" type="ORF">QQZ08_010983</name>
</gene>
<evidence type="ECO:0000256" key="1">
    <source>
        <dbReference type="SAM" id="Phobius"/>
    </source>
</evidence>
<accession>A0ABR1HD76</accession>
<proteinExistence type="predicted"/>
<reference evidence="2 3" key="1">
    <citation type="journal article" date="2025" name="Microbiol. Resour. Announc.">
        <title>Draft genome sequences for Neonectria magnoliae and Neonectria punicea, canker pathogens of Liriodendron tulipifera and Acer saccharum in West Virginia.</title>
        <authorList>
            <person name="Petronek H.M."/>
            <person name="Kasson M.T."/>
            <person name="Metheny A.M."/>
            <person name="Stauder C.M."/>
            <person name="Lovett B."/>
            <person name="Lynch S.C."/>
            <person name="Garnas J.R."/>
            <person name="Kasson L.R."/>
            <person name="Stajich J.E."/>
        </authorList>
    </citation>
    <scope>NUCLEOTIDE SEQUENCE [LARGE SCALE GENOMIC DNA]</scope>
    <source>
        <strain evidence="2 3">NRRL 64651</strain>
    </source>
</reference>